<dbReference type="EMBL" id="CP034458">
    <property type="protein sequence ID" value="QBM88884.1"/>
    <property type="molecule type" value="Genomic_DNA"/>
</dbReference>
<feature type="region of interest" description="Disordered" evidence="1">
    <location>
        <begin position="155"/>
        <end position="175"/>
    </location>
</feature>
<name>A0A4P6XSR3_9ASCO</name>
<organism evidence="2 3">
    <name type="scientific">Metschnikowia aff. pulcherrima</name>
    <dbReference type="NCBI Taxonomy" id="2163413"/>
    <lineage>
        <taxon>Eukaryota</taxon>
        <taxon>Fungi</taxon>
        <taxon>Dikarya</taxon>
        <taxon>Ascomycota</taxon>
        <taxon>Saccharomycotina</taxon>
        <taxon>Pichiomycetes</taxon>
        <taxon>Metschnikowiaceae</taxon>
        <taxon>Metschnikowia</taxon>
    </lineage>
</organism>
<evidence type="ECO:0000313" key="2">
    <source>
        <dbReference type="EMBL" id="QBM88884.1"/>
    </source>
</evidence>
<keyword evidence="3" id="KW-1185">Reference proteome</keyword>
<reference evidence="3" key="1">
    <citation type="submission" date="2019-03" db="EMBL/GenBank/DDBJ databases">
        <title>Snf2 controls pulcherriminic acid biosynthesis and connects pigmentation and antifungal activity of the yeast Metschnikowia pulcherrima.</title>
        <authorList>
            <person name="Gore-Lloyd D."/>
            <person name="Sumann I."/>
            <person name="Brachmann A.O."/>
            <person name="Schneeberger K."/>
            <person name="Ortiz-Merino R.A."/>
            <person name="Moreno-Beltran M."/>
            <person name="Schlaefli M."/>
            <person name="Kirner P."/>
            <person name="Santos Kron A."/>
            <person name="Wolfe K.H."/>
            <person name="Piel J."/>
            <person name="Ahrens C.H."/>
            <person name="Henk D."/>
            <person name="Freimoser F.M."/>
        </authorList>
    </citation>
    <scope>NUCLEOTIDE SEQUENCE [LARGE SCALE GENOMIC DNA]</scope>
    <source>
        <strain evidence="3">APC 1.2</strain>
    </source>
</reference>
<accession>A0A4P6XSR3</accession>
<feature type="compositionally biased region" description="Polar residues" evidence="1">
    <location>
        <begin position="155"/>
        <end position="169"/>
    </location>
</feature>
<gene>
    <name evidence="2" type="ORF">METSCH_C08650</name>
</gene>
<dbReference type="Proteomes" id="UP000292447">
    <property type="component" value="Chromosome III"/>
</dbReference>
<protein>
    <submittedName>
        <fullName evidence="2">Uncharacterized protein</fullName>
    </submittedName>
</protein>
<dbReference type="AlphaFoldDB" id="A0A4P6XSR3"/>
<evidence type="ECO:0000313" key="3">
    <source>
        <dbReference type="Proteomes" id="UP000292447"/>
    </source>
</evidence>
<evidence type="ECO:0000256" key="1">
    <source>
        <dbReference type="SAM" id="MobiDB-lite"/>
    </source>
</evidence>
<sequence>MHPLRNNTTMILFYQKKQRIIIGDKNSLRVVKASEKSLLGVSLGNLLGVGCVGTKDLLVSVLLLLSLLSTGLLNLLSQAVSDQSVGRLKSLGVSDGLVDQTETSGLSTTELSSETKDGNGILVSLVQLRQSLSQLVLRDVGSVWVQDVNDELSSGQQRVGDNLSSSDRNGVTLYC</sequence>
<proteinExistence type="predicted"/>